<dbReference type="InterPro" id="IPR036388">
    <property type="entry name" value="WH-like_DNA-bd_sf"/>
</dbReference>
<dbReference type="GO" id="GO:0043565">
    <property type="term" value="F:sequence-specific DNA binding"/>
    <property type="evidence" value="ECO:0007669"/>
    <property type="project" value="InterPro"/>
</dbReference>
<dbReference type="InterPro" id="IPR009057">
    <property type="entry name" value="Homeodomain-like_sf"/>
</dbReference>
<dbReference type="SUPFAM" id="SSF46689">
    <property type="entry name" value="Homeodomain-like"/>
    <property type="match status" value="1"/>
</dbReference>
<reference evidence="4 5" key="1">
    <citation type="submission" date="2018-11" db="EMBL/GenBank/DDBJ databases">
        <title>Aerococcus sp. SJQ22, whole genome shotgun sequence.</title>
        <authorList>
            <person name="Sun L."/>
            <person name="Gao X."/>
            <person name="Chen W."/>
            <person name="Huang K."/>
        </authorList>
    </citation>
    <scope>NUCLEOTIDE SEQUENCE [LARGE SCALE GENOMIC DNA]</scope>
    <source>
        <strain evidence="4 5">SJQ22</strain>
    </source>
</reference>
<evidence type="ECO:0000259" key="3">
    <source>
        <dbReference type="Pfam" id="PF13518"/>
    </source>
</evidence>
<dbReference type="InterPro" id="IPR055247">
    <property type="entry name" value="InsJ-like_HTH"/>
</dbReference>
<evidence type="ECO:0000313" key="4">
    <source>
        <dbReference type="EMBL" id="RPA55515.1"/>
    </source>
</evidence>
<protein>
    <submittedName>
        <fullName evidence="4">Helix-turn-helix domain-containing protein</fullName>
    </submittedName>
</protein>
<dbReference type="Proteomes" id="UP000273977">
    <property type="component" value="Unassembled WGS sequence"/>
</dbReference>
<comment type="similarity">
    <text evidence="1">Belongs to the IS150/IS1296 orfA family.</text>
</comment>
<dbReference type="InterPro" id="IPR010921">
    <property type="entry name" value="Trp_repressor/repl_initiator"/>
</dbReference>
<dbReference type="AlphaFoldDB" id="A0A3N4FZ43"/>
<evidence type="ECO:0000256" key="2">
    <source>
        <dbReference type="SAM" id="Coils"/>
    </source>
</evidence>
<keyword evidence="2" id="KW-0175">Coiled coil</keyword>
<feature type="coiled-coil region" evidence="2">
    <location>
        <begin position="193"/>
        <end position="226"/>
    </location>
</feature>
<dbReference type="RefSeq" id="WP_123781454.1">
    <property type="nucleotide sequence ID" value="NZ_RKMG01000065.1"/>
</dbReference>
<accession>A0A3N4FZ43</accession>
<dbReference type="OrthoDB" id="2134355at2"/>
<dbReference type="SUPFAM" id="SSF48295">
    <property type="entry name" value="TrpR-like"/>
    <property type="match status" value="2"/>
</dbReference>
<gene>
    <name evidence="4" type="ORF">EF384_09525</name>
</gene>
<dbReference type="Gene3D" id="1.10.10.10">
    <property type="entry name" value="Winged helix-like DNA-binding domain superfamily/Winged helix DNA-binding domain"/>
    <property type="match status" value="2"/>
</dbReference>
<evidence type="ECO:0000313" key="5">
    <source>
        <dbReference type="Proteomes" id="UP000273977"/>
    </source>
</evidence>
<feature type="domain" description="Insertion element IS150 protein InsJ-like helix-turn-helix" evidence="3">
    <location>
        <begin position="133"/>
        <end position="185"/>
    </location>
</feature>
<dbReference type="EMBL" id="RKMG01000065">
    <property type="protein sequence ID" value="RPA55515.1"/>
    <property type="molecule type" value="Genomic_DNA"/>
</dbReference>
<proteinExistence type="inferred from homology"/>
<dbReference type="Pfam" id="PF13518">
    <property type="entry name" value="HTH_28"/>
    <property type="match status" value="1"/>
</dbReference>
<sequence length="231" mass="27158">MSKRVKLSADEKLAIIKPILGGCSSLRFVSKEMNLHGSVIQTWIRKYKADGFEGLVESKTWKRYSKNLKKMAVEDVVFRGYSKNSTVKKYHISSFSVLQRWINLYNSGKELKSTSMGRSKTTMTKGRKTTFEERLEITQFTIARDNDYDGATEKYGVSYQQIYSWVKKYQLKGSDGLKDLRGQNKPENELTDTERLKFRIKELEARNEYLEMQKDIEKKLLELNQRYDHFR</sequence>
<dbReference type="PANTHER" id="PTHR33795">
    <property type="entry name" value="INSERTION ELEMENT IS150 PROTEIN INSJ"/>
    <property type="match status" value="1"/>
</dbReference>
<comment type="caution">
    <text evidence="4">The sequence shown here is derived from an EMBL/GenBank/DDBJ whole genome shotgun (WGS) entry which is preliminary data.</text>
</comment>
<organism evidence="4 5">
    <name type="scientific">Aerococcus agrisoli</name>
    <dbReference type="NCBI Taxonomy" id="2487350"/>
    <lineage>
        <taxon>Bacteria</taxon>
        <taxon>Bacillati</taxon>
        <taxon>Bacillota</taxon>
        <taxon>Bacilli</taxon>
        <taxon>Lactobacillales</taxon>
        <taxon>Aerococcaceae</taxon>
        <taxon>Aerococcus</taxon>
    </lineage>
</organism>
<name>A0A3N4FZ43_9LACT</name>
<dbReference type="InterPro" id="IPR052057">
    <property type="entry name" value="IS150/IS1296_orfA-like"/>
</dbReference>
<dbReference type="PANTHER" id="PTHR33795:SF1">
    <property type="entry name" value="INSERTION ELEMENT IS150 PROTEIN INSJ"/>
    <property type="match status" value="1"/>
</dbReference>
<evidence type="ECO:0000256" key="1">
    <source>
        <dbReference type="ARBA" id="ARBA00038232"/>
    </source>
</evidence>
<keyword evidence="5" id="KW-1185">Reference proteome</keyword>